<dbReference type="RefSeq" id="WP_128093777.1">
    <property type="nucleotide sequence ID" value="NZ_JAGDYO010000006.1"/>
</dbReference>
<name>A0A643F0P7_9HYPH</name>
<organism evidence="1">
    <name type="scientific">Brucella pituitosa</name>
    <dbReference type="NCBI Taxonomy" id="571256"/>
    <lineage>
        <taxon>Bacteria</taxon>
        <taxon>Pseudomonadati</taxon>
        <taxon>Pseudomonadota</taxon>
        <taxon>Alphaproteobacteria</taxon>
        <taxon>Hyphomicrobiales</taxon>
        <taxon>Brucellaceae</taxon>
        <taxon>Brucella/Ochrobactrum group</taxon>
        <taxon>Brucella</taxon>
    </lineage>
</organism>
<dbReference type="GeneID" id="301932061"/>
<dbReference type="EMBL" id="VZPE01000005">
    <property type="protein sequence ID" value="KAB0571051.1"/>
    <property type="molecule type" value="Genomic_DNA"/>
</dbReference>
<sequence>MTARAVLEGRYILAKYGFRHVGSEWVEIKNSLCKSLNNEYFKIQSADYDSACAIIDSDDNRALKAISELHSLVDFEYRECEEGRIPFGRALLCHLGSWAGVFDLNDEGSVRLLLGD</sequence>
<evidence type="ECO:0000313" key="1">
    <source>
        <dbReference type="EMBL" id="KAB0571051.1"/>
    </source>
</evidence>
<accession>A0A643F0P7</accession>
<comment type="caution">
    <text evidence="1">The sequence shown here is derived from an EMBL/GenBank/DDBJ whole genome shotgun (WGS) entry which is preliminary data.</text>
</comment>
<proteinExistence type="predicted"/>
<reference evidence="1" key="1">
    <citation type="submission" date="2019-09" db="EMBL/GenBank/DDBJ databases">
        <title>Draft genome sequences of 48 bacterial type strains from the CCUG.</title>
        <authorList>
            <person name="Tunovic T."/>
            <person name="Pineiro-Iglesias B."/>
            <person name="Unosson C."/>
            <person name="Inganas E."/>
            <person name="Ohlen M."/>
            <person name="Cardew S."/>
            <person name="Jensie-Markopoulos S."/>
            <person name="Salva-Serra F."/>
            <person name="Jaen-Luchoro D."/>
            <person name="Karlsson R."/>
            <person name="Svensson-Stadler L."/>
            <person name="Chun J."/>
            <person name="Moore E."/>
        </authorList>
    </citation>
    <scope>NUCLEOTIDE SEQUENCE</scope>
    <source>
        <strain evidence="1">CCUG 50899</strain>
    </source>
</reference>
<dbReference type="AlphaFoldDB" id="A0A643F0P7"/>
<gene>
    <name evidence="1" type="ORF">F7Q93_13865</name>
</gene>
<protein>
    <submittedName>
        <fullName evidence="1">Uncharacterized protein</fullName>
    </submittedName>
</protein>